<dbReference type="Pfam" id="PF25273">
    <property type="entry name" value="DUF7869"/>
    <property type="match status" value="1"/>
</dbReference>
<dbReference type="OrthoDB" id="6599971at2759"/>
<dbReference type="EMBL" id="WIXP02000009">
    <property type="protein sequence ID" value="KAF6205929.1"/>
    <property type="molecule type" value="Genomic_DNA"/>
</dbReference>
<organism evidence="2 3">
    <name type="scientific">Apolygus lucorum</name>
    <name type="common">Small green plant bug</name>
    <name type="synonym">Lygocoris lucorum</name>
    <dbReference type="NCBI Taxonomy" id="248454"/>
    <lineage>
        <taxon>Eukaryota</taxon>
        <taxon>Metazoa</taxon>
        <taxon>Ecdysozoa</taxon>
        <taxon>Arthropoda</taxon>
        <taxon>Hexapoda</taxon>
        <taxon>Insecta</taxon>
        <taxon>Pterygota</taxon>
        <taxon>Neoptera</taxon>
        <taxon>Paraneoptera</taxon>
        <taxon>Hemiptera</taxon>
        <taxon>Heteroptera</taxon>
        <taxon>Panheteroptera</taxon>
        <taxon>Cimicomorpha</taxon>
        <taxon>Miridae</taxon>
        <taxon>Mirini</taxon>
        <taxon>Apolygus</taxon>
    </lineage>
</organism>
<dbReference type="AlphaFoldDB" id="A0A6A4JTS8"/>
<dbReference type="PANTHER" id="PTHR34415">
    <property type="entry name" value="INTEGRASE CATALYTIC DOMAIN-CONTAINING PROTEIN"/>
    <property type="match status" value="1"/>
</dbReference>
<name>A0A6A4JTS8_APOLU</name>
<protein>
    <recommendedName>
        <fullName evidence="1">DUF7869 domain-containing protein</fullName>
    </recommendedName>
</protein>
<reference evidence="2" key="1">
    <citation type="journal article" date="2021" name="Mol. Ecol. Resour.">
        <title>Apolygus lucorum genome provides insights into omnivorousness and mesophyll feeding.</title>
        <authorList>
            <person name="Liu Y."/>
            <person name="Liu H."/>
            <person name="Wang H."/>
            <person name="Huang T."/>
            <person name="Liu B."/>
            <person name="Yang B."/>
            <person name="Yin L."/>
            <person name="Li B."/>
            <person name="Zhang Y."/>
            <person name="Zhang S."/>
            <person name="Jiang F."/>
            <person name="Zhang X."/>
            <person name="Ren Y."/>
            <person name="Wang B."/>
            <person name="Wang S."/>
            <person name="Lu Y."/>
            <person name="Wu K."/>
            <person name="Fan W."/>
            <person name="Wang G."/>
        </authorList>
    </citation>
    <scope>NUCLEOTIDE SEQUENCE</scope>
    <source>
        <strain evidence="2">12Hb</strain>
    </source>
</reference>
<gene>
    <name evidence="2" type="ORF">GE061_020105</name>
</gene>
<dbReference type="InterPro" id="IPR057191">
    <property type="entry name" value="DUF7869"/>
</dbReference>
<feature type="domain" description="DUF7869" evidence="1">
    <location>
        <begin position="149"/>
        <end position="266"/>
    </location>
</feature>
<keyword evidence="3" id="KW-1185">Reference proteome</keyword>
<evidence type="ECO:0000313" key="3">
    <source>
        <dbReference type="Proteomes" id="UP000466442"/>
    </source>
</evidence>
<dbReference type="Proteomes" id="UP000466442">
    <property type="component" value="Linkage Group LG9"/>
</dbReference>
<proteinExistence type="predicted"/>
<evidence type="ECO:0000259" key="1">
    <source>
        <dbReference type="Pfam" id="PF25273"/>
    </source>
</evidence>
<accession>A0A6A4JTS8</accession>
<comment type="caution">
    <text evidence="2">The sequence shown here is derived from an EMBL/GenBank/DDBJ whole genome shotgun (WGS) entry which is preliminary data.</text>
</comment>
<evidence type="ECO:0000313" key="2">
    <source>
        <dbReference type="EMBL" id="KAF6205929.1"/>
    </source>
</evidence>
<sequence>MTSKLYLSPDLNMRRLHTAFKNKFPECSFVSYQFYRKIVKCDFPNYSFARPRTDTCRTCDLLAAKVKTANNDLLRQRLKKTLELHHMKAEKAMDVHRKKIAESKMPGCKFSNMAIDLQQVMFVPTLTHSDMFYQRQLSCYNLGVNISDSGQSYMCMWSELEAGRGGNEVISCIFHILNDAAIIHRKNIAIWSDNCVGQHKNKMAVLMYMFLIANGIYHTIEHNFLVSGHSFLPCDRDFALVEKRKKVTKAFIPSDLHEIVRSAKTTVPFKIVDMTDKPFFDFGEPAKKLLNAEKLKIKTVAGIKVTRNSIETGTVFTKSKSKGAWKPVKILKKNVSVQHLRALTLSSIEHCNRISVEKKNDLLSMIEYLPNEDHKKFYLENLK</sequence>
<dbReference type="PANTHER" id="PTHR34415:SF1">
    <property type="entry name" value="INTEGRASE CATALYTIC DOMAIN-CONTAINING PROTEIN"/>
    <property type="match status" value="1"/>
</dbReference>